<evidence type="ECO:0000256" key="1">
    <source>
        <dbReference type="ARBA" id="ARBA00001942"/>
    </source>
</evidence>
<sequence length="865" mass="91073">MTQTCTTCPYCGVGCGVLATPDKVKGDANHPANYGRLCSKGSALNETVGLEGRLLAPRVNGADTTWDTALGLVADKFKAAVDEFGPDSVAFYVSGQLLTEDYYVANKLIKGYIGSANIDTNSRLCMASSVAGHKRAFGTDTVPGCYEDLEQADLVVLVGSNLAWCHPVIFQRLLAAKAARPQMRVVVIDPRRTATCDIADLHLPVTSDGDSAIFNGLLAHLVDAGCVDQAYVDAHVDGFDAAVSAARASDPVQADVSADDLATFYDMFAKTEKVVTVYSQGVNQSEAGTDKVNAIINCHLATGRIGRPGMGPFSVTGQPNAMGGREVGGLANMLACHLDIENEAHRDAVQQAWDSPTMCTHAGLKAVDLFRACEEGKIKALWVMSTNPAVSLPDATRVSEAIKKVPFTVVSDILERTDTGDLAHVLLPATGWGEKSGTVTNSERVISRQRKFLPVPGTARPDWDIIADVGRRMGYSGFDYASEAAVFREYAALSALGKTFARDFDISGLAQLSDAAYDDLQPIQWPVPTDGNTGGRFFAEGGFYHAGGKAKMLPITPPAPKSYDGLTLNTGRIRDQWHTMTRTGRSARLAAHLAEPFVEIHPEDALANGLHDADLAQLTTDQGQAIVRVLITSNARRGAVFVPMHWTAQTAAAGRVNPLVAAVTDPFSGQPASKDTPVALKRADMAWYGFVVSTQPLAPQTAYAAIAPSHTGWRAELAGVNAPDDWEAKARMVTGQTDAAAAVFEDASSGAVRVAFHKDGIIEALFFAAAQPVAVARNYVSGLLQKDISSLSALAGRAGANVADPGATVCACFDVGVNTLRTEIAAGATTVAALGERTCAGTNCGSCKPELAALIANAQASVAAE</sequence>
<dbReference type="Pfam" id="PF04879">
    <property type="entry name" value="Molybdop_Fe4S4"/>
    <property type="match status" value="1"/>
</dbReference>
<keyword evidence="6" id="KW-0479">Metal-binding</keyword>
<dbReference type="EMBL" id="AQQY01000002">
    <property type="protein sequence ID" value="KCV82864.1"/>
    <property type="molecule type" value="Genomic_DNA"/>
</dbReference>
<evidence type="ECO:0000256" key="9">
    <source>
        <dbReference type="ARBA" id="ARBA00023014"/>
    </source>
</evidence>
<dbReference type="InterPro" id="IPR006656">
    <property type="entry name" value="Mopterin_OxRdtase"/>
</dbReference>
<evidence type="ECO:0000256" key="10">
    <source>
        <dbReference type="ARBA" id="ARBA00023063"/>
    </source>
</evidence>
<dbReference type="SMART" id="SM00926">
    <property type="entry name" value="Molybdop_Fe4S4"/>
    <property type="match status" value="1"/>
</dbReference>
<dbReference type="STRING" id="1461693.ATO10_04622"/>
<dbReference type="InterPro" id="IPR006657">
    <property type="entry name" value="MoPterin_dinucl-bd_dom"/>
</dbReference>
<dbReference type="PANTHER" id="PTHR43105:SF9">
    <property type="entry name" value="NADPH-FE(3+) OXIDOREDUCTASE SUBUNIT ALPHA"/>
    <property type="match status" value="1"/>
</dbReference>
<dbReference type="Proteomes" id="UP000024836">
    <property type="component" value="Unassembled WGS sequence"/>
</dbReference>
<evidence type="ECO:0000256" key="6">
    <source>
        <dbReference type="ARBA" id="ARBA00022723"/>
    </source>
</evidence>
<dbReference type="InterPro" id="IPR009010">
    <property type="entry name" value="Asp_de-COase-like_dom_sf"/>
</dbReference>
<keyword evidence="13" id="KW-1185">Reference proteome</keyword>
<dbReference type="Pfam" id="PF01568">
    <property type="entry name" value="Molydop_binding"/>
    <property type="match status" value="1"/>
</dbReference>
<accession>A0A058ZMM5</accession>
<evidence type="ECO:0000256" key="5">
    <source>
        <dbReference type="ARBA" id="ARBA00022505"/>
    </source>
</evidence>
<dbReference type="InterPro" id="IPR050123">
    <property type="entry name" value="Prok_molybdopt-oxidoreductase"/>
</dbReference>
<keyword evidence="8" id="KW-0408">Iron</keyword>
<dbReference type="AlphaFoldDB" id="A0A058ZMM5"/>
<gene>
    <name evidence="12" type="ORF">ATO10_04622</name>
</gene>
<dbReference type="PATRIC" id="fig|1461693.3.peg.943"/>
<dbReference type="Pfam" id="PF00384">
    <property type="entry name" value="Molybdopterin"/>
    <property type="match status" value="1"/>
</dbReference>
<dbReference type="InterPro" id="IPR007419">
    <property type="entry name" value="BFD-like_2Fe2S-bd_dom"/>
</dbReference>
<dbReference type="PROSITE" id="PS51669">
    <property type="entry name" value="4FE4S_MOW_BIS_MGD"/>
    <property type="match status" value="1"/>
</dbReference>
<dbReference type="PROSITE" id="PS00551">
    <property type="entry name" value="MOLYBDOPTERIN_PROK_1"/>
    <property type="match status" value="1"/>
</dbReference>
<comment type="similarity">
    <text evidence="3">Belongs to the prokaryotic molybdopterin-containing oxidoreductase family. NasA/NapA/NarB subfamily.</text>
</comment>
<dbReference type="GO" id="GO:0043546">
    <property type="term" value="F:molybdopterin cofactor binding"/>
    <property type="evidence" value="ECO:0007669"/>
    <property type="project" value="InterPro"/>
</dbReference>
<evidence type="ECO:0000256" key="4">
    <source>
        <dbReference type="ARBA" id="ARBA00022485"/>
    </source>
</evidence>
<keyword evidence="10" id="KW-0534">Nitrate assimilation</keyword>
<feature type="domain" description="4Fe-4S Mo/W bis-MGD-type" evidence="11">
    <location>
        <begin position="1"/>
        <end position="63"/>
    </location>
</feature>
<evidence type="ECO:0000256" key="2">
    <source>
        <dbReference type="ARBA" id="ARBA00001966"/>
    </source>
</evidence>
<keyword evidence="7" id="KW-0560">Oxidoreductase</keyword>
<dbReference type="InterPro" id="IPR027467">
    <property type="entry name" value="MopterinOxRdtase_cofactor_BS"/>
</dbReference>
<organism evidence="12 13">
    <name type="scientific">Actibacterium atlanticum</name>
    <dbReference type="NCBI Taxonomy" id="1461693"/>
    <lineage>
        <taxon>Bacteria</taxon>
        <taxon>Pseudomonadati</taxon>
        <taxon>Pseudomonadota</taxon>
        <taxon>Alphaproteobacteria</taxon>
        <taxon>Rhodobacterales</taxon>
        <taxon>Roseobacteraceae</taxon>
        <taxon>Actibacterium</taxon>
    </lineage>
</organism>
<dbReference type="SUPFAM" id="SSF50692">
    <property type="entry name" value="ADC-like"/>
    <property type="match status" value="1"/>
</dbReference>
<comment type="cofactor">
    <cofactor evidence="2">
        <name>[4Fe-4S] cluster</name>
        <dbReference type="ChEBI" id="CHEBI:49883"/>
    </cofactor>
</comment>
<dbReference type="CDD" id="cd02791">
    <property type="entry name" value="MopB_CT_Nitrate-R-NapA-like"/>
    <property type="match status" value="1"/>
</dbReference>
<dbReference type="GO" id="GO:0051539">
    <property type="term" value="F:4 iron, 4 sulfur cluster binding"/>
    <property type="evidence" value="ECO:0007669"/>
    <property type="project" value="UniProtKB-KW"/>
</dbReference>
<dbReference type="GO" id="GO:0046872">
    <property type="term" value="F:metal ion binding"/>
    <property type="evidence" value="ECO:0007669"/>
    <property type="project" value="UniProtKB-KW"/>
</dbReference>
<dbReference type="Gene3D" id="1.10.10.1100">
    <property type="entry name" value="BFD-like [2Fe-2S]-binding domain"/>
    <property type="match status" value="1"/>
</dbReference>
<dbReference type="Gene3D" id="3.40.228.10">
    <property type="entry name" value="Dimethylsulfoxide Reductase, domain 2"/>
    <property type="match status" value="1"/>
</dbReference>
<proteinExistence type="inferred from homology"/>
<reference evidence="12 13" key="1">
    <citation type="submission" date="2013-04" db="EMBL/GenBank/DDBJ databases">
        <title>Shimia sp. 22II-S11-Z10 Genome Sequencing.</title>
        <authorList>
            <person name="Lai Q."/>
            <person name="Li G."/>
            <person name="Shao Z."/>
        </authorList>
    </citation>
    <scope>NUCLEOTIDE SEQUENCE [LARGE SCALE GENOMIC DNA]</scope>
    <source>
        <strain evidence="13">22II-S11-Z10</strain>
    </source>
</reference>
<dbReference type="CDD" id="cd02754">
    <property type="entry name" value="MopB_Nitrate-R-NapA-like"/>
    <property type="match status" value="1"/>
</dbReference>
<dbReference type="GO" id="GO:0042128">
    <property type="term" value="P:nitrate assimilation"/>
    <property type="evidence" value="ECO:0007669"/>
    <property type="project" value="UniProtKB-KW"/>
</dbReference>
<dbReference type="Pfam" id="PF04324">
    <property type="entry name" value="Fer2_BFD"/>
    <property type="match status" value="1"/>
</dbReference>
<comment type="caution">
    <text evidence="12">The sequence shown here is derived from an EMBL/GenBank/DDBJ whole genome shotgun (WGS) entry which is preliminary data.</text>
</comment>
<dbReference type="GO" id="GO:0016491">
    <property type="term" value="F:oxidoreductase activity"/>
    <property type="evidence" value="ECO:0007669"/>
    <property type="project" value="UniProtKB-KW"/>
</dbReference>
<keyword evidence="5" id="KW-0500">Molybdenum</keyword>
<evidence type="ECO:0000313" key="12">
    <source>
        <dbReference type="EMBL" id="KCV82864.1"/>
    </source>
</evidence>
<dbReference type="eggNOG" id="COG0243">
    <property type="taxonomic scope" value="Bacteria"/>
</dbReference>
<dbReference type="Gene3D" id="3.40.50.740">
    <property type="match status" value="1"/>
</dbReference>
<evidence type="ECO:0000256" key="3">
    <source>
        <dbReference type="ARBA" id="ARBA00008747"/>
    </source>
</evidence>
<dbReference type="InterPro" id="IPR041854">
    <property type="entry name" value="BFD-like_2Fe2S-bd_dom_sf"/>
</dbReference>
<dbReference type="Gene3D" id="2.40.40.20">
    <property type="match status" value="1"/>
</dbReference>
<dbReference type="Gene3D" id="2.20.25.90">
    <property type="entry name" value="ADC-like domains"/>
    <property type="match status" value="1"/>
</dbReference>
<keyword evidence="9" id="KW-0411">Iron-sulfur</keyword>
<evidence type="ECO:0000256" key="8">
    <source>
        <dbReference type="ARBA" id="ARBA00023004"/>
    </source>
</evidence>
<name>A0A058ZMM5_9RHOB</name>
<dbReference type="GO" id="GO:0016020">
    <property type="term" value="C:membrane"/>
    <property type="evidence" value="ECO:0007669"/>
    <property type="project" value="TreeGrafter"/>
</dbReference>
<dbReference type="InterPro" id="IPR041957">
    <property type="entry name" value="CT_Nitrate-R-NapA-like"/>
</dbReference>
<dbReference type="RefSeq" id="WP_081806429.1">
    <property type="nucleotide sequence ID" value="NZ_AQQY01000002.1"/>
</dbReference>
<protein>
    <submittedName>
        <fullName evidence="12">Nitrate reductase</fullName>
    </submittedName>
</protein>
<dbReference type="SUPFAM" id="SSF53706">
    <property type="entry name" value="Formate dehydrogenase/DMSO reductase, domains 1-3"/>
    <property type="match status" value="1"/>
</dbReference>
<comment type="cofactor">
    <cofactor evidence="1">
        <name>Mo-bis(molybdopterin guanine dinucleotide)</name>
        <dbReference type="ChEBI" id="CHEBI:60539"/>
    </cofactor>
</comment>
<dbReference type="OrthoDB" id="9816402at2"/>
<dbReference type="InterPro" id="IPR006963">
    <property type="entry name" value="Mopterin_OxRdtase_4Fe-4S_dom"/>
</dbReference>
<dbReference type="GO" id="GO:1990204">
    <property type="term" value="C:oxidoreductase complex"/>
    <property type="evidence" value="ECO:0007669"/>
    <property type="project" value="UniProtKB-ARBA"/>
</dbReference>
<evidence type="ECO:0000313" key="13">
    <source>
        <dbReference type="Proteomes" id="UP000024836"/>
    </source>
</evidence>
<dbReference type="PANTHER" id="PTHR43105">
    <property type="entry name" value="RESPIRATORY NITRATE REDUCTASE"/>
    <property type="match status" value="1"/>
</dbReference>
<keyword evidence="4" id="KW-0004">4Fe-4S</keyword>
<dbReference type="GO" id="GO:0045333">
    <property type="term" value="P:cellular respiration"/>
    <property type="evidence" value="ECO:0007669"/>
    <property type="project" value="UniProtKB-ARBA"/>
</dbReference>
<evidence type="ECO:0000259" key="11">
    <source>
        <dbReference type="PROSITE" id="PS51669"/>
    </source>
</evidence>
<evidence type="ECO:0000256" key="7">
    <source>
        <dbReference type="ARBA" id="ARBA00023002"/>
    </source>
</evidence>